<dbReference type="Gene3D" id="1.10.10.10">
    <property type="entry name" value="Winged helix-like DNA-binding domain superfamily/Winged helix DNA-binding domain"/>
    <property type="match status" value="1"/>
</dbReference>
<sequence length="116" mass="12961">MDTNVNPQTALEILELVGNKWTMLVTYRLGDGAMRFSDLKRCATPISSKMLTQTLRELERFGMVSREVLPTMPPSVEYQLTELGRSFLGAVSMICGWIGDNHVALEQARQQQSIAA</sequence>
<dbReference type="PROSITE" id="PS51118">
    <property type="entry name" value="HTH_HXLR"/>
    <property type="match status" value="1"/>
</dbReference>
<dbReference type="PANTHER" id="PTHR33204:SF39">
    <property type="entry name" value="TRANSCRIPTIONAL REGULATORY PROTEIN"/>
    <property type="match status" value="1"/>
</dbReference>
<dbReference type="RefSeq" id="WP_380805130.1">
    <property type="nucleotide sequence ID" value="NZ_JBHSFZ010000025.1"/>
</dbReference>
<dbReference type="Proteomes" id="UP001595957">
    <property type="component" value="Unassembled WGS sequence"/>
</dbReference>
<evidence type="ECO:0000259" key="4">
    <source>
        <dbReference type="PROSITE" id="PS51118"/>
    </source>
</evidence>
<comment type="caution">
    <text evidence="5">The sequence shown here is derived from an EMBL/GenBank/DDBJ whole genome shotgun (WGS) entry which is preliminary data.</text>
</comment>
<dbReference type="InterPro" id="IPR002577">
    <property type="entry name" value="HTH_HxlR"/>
</dbReference>
<dbReference type="InterPro" id="IPR036388">
    <property type="entry name" value="WH-like_DNA-bd_sf"/>
</dbReference>
<organism evidence="5 6">
    <name type="scientific">Sphingobium tyrosinilyticum</name>
    <dbReference type="NCBI Taxonomy" id="2715436"/>
    <lineage>
        <taxon>Bacteria</taxon>
        <taxon>Pseudomonadati</taxon>
        <taxon>Pseudomonadota</taxon>
        <taxon>Alphaproteobacteria</taxon>
        <taxon>Sphingomonadales</taxon>
        <taxon>Sphingomonadaceae</taxon>
        <taxon>Sphingobium</taxon>
    </lineage>
</organism>
<dbReference type="InterPro" id="IPR036390">
    <property type="entry name" value="WH_DNA-bd_sf"/>
</dbReference>
<accession>A0ABV9F1Q6</accession>
<dbReference type="Pfam" id="PF01638">
    <property type="entry name" value="HxlR"/>
    <property type="match status" value="1"/>
</dbReference>
<keyword evidence="2" id="KW-0238">DNA-binding</keyword>
<dbReference type="SUPFAM" id="SSF46785">
    <property type="entry name" value="Winged helix' DNA-binding domain"/>
    <property type="match status" value="1"/>
</dbReference>
<evidence type="ECO:0000256" key="1">
    <source>
        <dbReference type="ARBA" id="ARBA00023015"/>
    </source>
</evidence>
<keyword evidence="1" id="KW-0805">Transcription regulation</keyword>
<evidence type="ECO:0000256" key="3">
    <source>
        <dbReference type="ARBA" id="ARBA00023163"/>
    </source>
</evidence>
<keyword evidence="3" id="KW-0804">Transcription</keyword>
<reference evidence="6" key="1">
    <citation type="journal article" date="2019" name="Int. J. Syst. Evol. Microbiol.">
        <title>The Global Catalogue of Microorganisms (GCM) 10K type strain sequencing project: providing services to taxonomists for standard genome sequencing and annotation.</title>
        <authorList>
            <consortium name="The Broad Institute Genomics Platform"/>
            <consortium name="The Broad Institute Genome Sequencing Center for Infectious Disease"/>
            <person name="Wu L."/>
            <person name="Ma J."/>
        </authorList>
    </citation>
    <scope>NUCLEOTIDE SEQUENCE [LARGE SCALE GENOMIC DNA]</scope>
    <source>
        <strain evidence="6">NBRC 103632</strain>
    </source>
</reference>
<dbReference type="EMBL" id="JBHSFZ010000025">
    <property type="protein sequence ID" value="MFC4595039.1"/>
    <property type="molecule type" value="Genomic_DNA"/>
</dbReference>
<feature type="domain" description="HTH hxlR-type" evidence="4">
    <location>
        <begin position="6"/>
        <end position="106"/>
    </location>
</feature>
<gene>
    <name evidence="5" type="ORF">ACFO3E_12650</name>
</gene>
<evidence type="ECO:0000313" key="5">
    <source>
        <dbReference type="EMBL" id="MFC4595039.1"/>
    </source>
</evidence>
<proteinExistence type="predicted"/>
<dbReference type="PANTHER" id="PTHR33204">
    <property type="entry name" value="TRANSCRIPTIONAL REGULATOR, MARR FAMILY"/>
    <property type="match status" value="1"/>
</dbReference>
<name>A0ABV9F1Q6_9SPHN</name>
<evidence type="ECO:0000256" key="2">
    <source>
        <dbReference type="ARBA" id="ARBA00023125"/>
    </source>
</evidence>
<evidence type="ECO:0000313" key="6">
    <source>
        <dbReference type="Proteomes" id="UP001595957"/>
    </source>
</evidence>
<keyword evidence="6" id="KW-1185">Reference proteome</keyword>
<protein>
    <submittedName>
        <fullName evidence="5">Winged helix-turn-helix transcriptional regulator</fullName>
    </submittedName>
</protein>